<keyword evidence="1" id="KW-0732">Signal</keyword>
<sequence length="668" mass="73330">MRFRNRMVYGGFVVWAGLAALSCACARADGENAAAETRIAAASQAGQPTLPRIAPFDPVSPSDVITPHAQPAHVFPTTDDGLPIMQLGAGGLGYINVEEPLIVLSRANTPQLHAWGPDGARMEHDELWEKGFINPETMLPRAIPEGFHGVRLGFVRFGARFRPEWYAGTYVVEWEGEGRATLAFANRCATISDNRVECDFASDKKSWGWITVTEASDSFRGLRVYRKADEAEVRAGRVLSPAFRAQLSGYKILRTLDIQAINATRQRRVDQYLPAASWAASATGVGKNYAPDAPFAAPPRLLFDMALEADVALWMHLPAYVGAPDSFDAAFRNVNAVRFEVAEPNAVAILDSDEWEKFADRVVADLIASGYPADRRLYLELANEHWNNAAGFVRGKAYFWGLADGLEKATGRNATGEGGWNFSHGYGYAAARMAHAFERALARAGRSQAWVPVIGVQLANHFTTVWALEGYRAYFEDRGMDPAPWLAMAGVSGASYYSGGSQNGRFFSAPDDDAHKAMWLEAIATKGVDALARELTDWVITGGPTGNGPGSLKRVLEWRARTKRFALEGGAFFLGDYEGGDHDMGPKYLRAEPAFAEFMRAWRWGPEGERVTRAWIEAMRAHDPEAVIANFAGAQFVFAGSNLANPWADGHYSEDTGRKRALEAYLRR</sequence>
<protein>
    <submittedName>
        <fullName evidence="2">Uncharacterized protein</fullName>
    </submittedName>
</protein>
<accession>A0A239PVX3</accession>
<evidence type="ECO:0000256" key="1">
    <source>
        <dbReference type="SAM" id="SignalP"/>
    </source>
</evidence>
<dbReference type="EMBL" id="FZQA01000004">
    <property type="protein sequence ID" value="SNT74092.1"/>
    <property type="molecule type" value="Genomic_DNA"/>
</dbReference>
<feature type="chain" id="PRO_5012444388" evidence="1">
    <location>
        <begin position="29"/>
        <end position="668"/>
    </location>
</feature>
<gene>
    <name evidence="2" type="ORF">SAMN06297382_1996</name>
</gene>
<feature type="signal peptide" evidence="1">
    <location>
        <begin position="1"/>
        <end position="28"/>
    </location>
</feature>
<dbReference type="PROSITE" id="PS51257">
    <property type="entry name" value="PROKAR_LIPOPROTEIN"/>
    <property type="match status" value="1"/>
</dbReference>
<organism evidence="2 3">
    <name type="scientific">Amphiplicatus metriothermophilus</name>
    <dbReference type="NCBI Taxonomy" id="1519374"/>
    <lineage>
        <taxon>Bacteria</taxon>
        <taxon>Pseudomonadati</taxon>
        <taxon>Pseudomonadota</taxon>
        <taxon>Alphaproteobacteria</taxon>
        <taxon>Parvularculales</taxon>
        <taxon>Parvularculaceae</taxon>
        <taxon>Amphiplicatus</taxon>
    </lineage>
</organism>
<dbReference type="OrthoDB" id="7783360at2"/>
<proteinExistence type="predicted"/>
<dbReference type="Proteomes" id="UP000198346">
    <property type="component" value="Unassembled WGS sequence"/>
</dbReference>
<evidence type="ECO:0000313" key="2">
    <source>
        <dbReference type="EMBL" id="SNT74092.1"/>
    </source>
</evidence>
<dbReference type="AlphaFoldDB" id="A0A239PVX3"/>
<name>A0A239PVX3_9PROT</name>
<keyword evidence="3" id="KW-1185">Reference proteome</keyword>
<evidence type="ECO:0000313" key="3">
    <source>
        <dbReference type="Proteomes" id="UP000198346"/>
    </source>
</evidence>
<dbReference type="RefSeq" id="WP_143265993.1">
    <property type="nucleotide sequence ID" value="NZ_FZQA01000004.1"/>
</dbReference>
<reference evidence="2 3" key="1">
    <citation type="submission" date="2017-07" db="EMBL/GenBank/DDBJ databases">
        <authorList>
            <person name="Sun Z.S."/>
            <person name="Albrecht U."/>
            <person name="Echele G."/>
            <person name="Lee C.C."/>
        </authorList>
    </citation>
    <scope>NUCLEOTIDE SEQUENCE [LARGE SCALE GENOMIC DNA]</scope>
    <source>
        <strain evidence="2 3">CGMCC 1.12710</strain>
    </source>
</reference>